<reference evidence="3" key="1">
    <citation type="submission" date="2023-07" db="EMBL/GenBank/DDBJ databases">
        <title>Conexibacter stalactiti sp. nov., isolated from stalactites in a lava cave and emended description of the genus Conexibacter.</title>
        <authorList>
            <person name="Lee S.D."/>
        </authorList>
    </citation>
    <scope>NUCLEOTIDE SEQUENCE [LARGE SCALE GENOMIC DNA]</scope>
    <source>
        <strain evidence="3">KCTC 39840</strain>
    </source>
</reference>
<evidence type="ECO:0000256" key="1">
    <source>
        <dbReference type="SAM" id="Phobius"/>
    </source>
</evidence>
<name>A0ABU4HWP1_9ACTN</name>
<protein>
    <submittedName>
        <fullName evidence="2">Uncharacterized protein</fullName>
    </submittedName>
</protein>
<gene>
    <name evidence="2" type="ORF">R7226_25050</name>
</gene>
<evidence type="ECO:0000313" key="2">
    <source>
        <dbReference type="EMBL" id="MDW5597643.1"/>
    </source>
</evidence>
<evidence type="ECO:0000313" key="3">
    <source>
        <dbReference type="Proteomes" id="UP001284601"/>
    </source>
</evidence>
<organism evidence="2 3">
    <name type="scientific">Conexibacter stalactiti</name>
    <dbReference type="NCBI Taxonomy" id="1940611"/>
    <lineage>
        <taxon>Bacteria</taxon>
        <taxon>Bacillati</taxon>
        <taxon>Actinomycetota</taxon>
        <taxon>Thermoleophilia</taxon>
        <taxon>Solirubrobacterales</taxon>
        <taxon>Conexibacteraceae</taxon>
        <taxon>Conexibacter</taxon>
    </lineage>
</organism>
<dbReference type="EMBL" id="JAWSTH010000097">
    <property type="protein sequence ID" value="MDW5597643.1"/>
    <property type="molecule type" value="Genomic_DNA"/>
</dbReference>
<accession>A0ABU4HWP1</accession>
<comment type="caution">
    <text evidence="2">The sequence shown here is derived from an EMBL/GenBank/DDBJ whole genome shotgun (WGS) entry which is preliminary data.</text>
</comment>
<keyword evidence="1" id="KW-0472">Membrane</keyword>
<dbReference type="Proteomes" id="UP001284601">
    <property type="component" value="Unassembled WGS sequence"/>
</dbReference>
<dbReference type="RefSeq" id="WP_318600109.1">
    <property type="nucleotide sequence ID" value="NZ_JAWSTH010000097.1"/>
</dbReference>
<proteinExistence type="predicted"/>
<keyword evidence="1" id="KW-1133">Transmembrane helix</keyword>
<sequence>MLDDVVTFLLCVVLLSAFVAAVALVAVAGAALCWAVRTALRRRGADRRLEALRERHYAEVRARAQRPLVELEPVEFDGWPLLDGEQPEPPVVFPRRRAA</sequence>
<keyword evidence="3" id="KW-1185">Reference proteome</keyword>
<keyword evidence="1" id="KW-0812">Transmembrane</keyword>
<feature type="transmembrane region" description="Helical" evidence="1">
    <location>
        <begin position="6"/>
        <end position="34"/>
    </location>
</feature>